<evidence type="ECO:0000313" key="2">
    <source>
        <dbReference type="Proteomes" id="UP000321570"/>
    </source>
</evidence>
<organism evidence="1 2">
    <name type="scientific">Hymenolepis diminuta</name>
    <name type="common">Rat tapeworm</name>
    <dbReference type="NCBI Taxonomy" id="6216"/>
    <lineage>
        <taxon>Eukaryota</taxon>
        <taxon>Metazoa</taxon>
        <taxon>Spiralia</taxon>
        <taxon>Lophotrochozoa</taxon>
        <taxon>Platyhelminthes</taxon>
        <taxon>Cestoda</taxon>
        <taxon>Eucestoda</taxon>
        <taxon>Cyclophyllidea</taxon>
        <taxon>Hymenolepididae</taxon>
        <taxon>Hymenolepis</taxon>
    </lineage>
</organism>
<protein>
    <submittedName>
        <fullName evidence="1">Uncharacterized protein</fullName>
    </submittedName>
</protein>
<dbReference type="AlphaFoldDB" id="A0A564Z7X8"/>
<sequence length="110" mass="12468">MISWAKSGDSSNQTLFNQFLSTKSPKQNAFNVEKLIQPIPSYRRRAYKDDAFKRILAFNPSSSCPEVFSKCPALDVKDEIRSKLILKLALRTSKLSDPHKILLENALSKP</sequence>
<keyword evidence="2" id="KW-1185">Reference proteome</keyword>
<name>A0A564Z7X8_HYMDI</name>
<evidence type="ECO:0000313" key="1">
    <source>
        <dbReference type="EMBL" id="VUZ55103.1"/>
    </source>
</evidence>
<feature type="non-terminal residue" evidence="1">
    <location>
        <position position="110"/>
    </location>
</feature>
<accession>A0A564Z7X8</accession>
<proteinExistence type="predicted"/>
<gene>
    <name evidence="1" type="ORF">WMSIL1_LOCUS12990</name>
</gene>
<dbReference type="Proteomes" id="UP000321570">
    <property type="component" value="Unassembled WGS sequence"/>
</dbReference>
<dbReference type="EMBL" id="CABIJS010000677">
    <property type="protein sequence ID" value="VUZ55103.1"/>
    <property type="molecule type" value="Genomic_DNA"/>
</dbReference>
<reference evidence="1 2" key="1">
    <citation type="submission" date="2019-07" db="EMBL/GenBank/DDBJ databases">
        <authorList>
            <person name="Jastrzebski P J."/>
            <person name="Paukszto L."/>
            <person name="Jastrzebski P J."/>
        </authorList>
    </citation>
    <scope>NUCLEOTIDE SEQUENCE [LARGE SCALE GENOMIC DNA]</scope>
    <source>
        <strain evidence="1 2">WMS-il1</strain>
    </source>
</reference>